<accession>A0A1L8TAV3</accession>
<sequence length="43" mass="4749">MKNKLFKLGLGIGLLTIGGVLLGKKTGLLENDDYLYDEYDTSK</sequence>
<evidence type="ECO:0000313" key="1">
    <source>
        <dbReference type="EMBL" id="OJG41343.1"/>
    </source>
</evidence>
<name>A0A1L8TAV3_9ENTE</name>
<gene>
    <name evidence="1" type="ORF">RV04_GL001204</name>
</gene>
<dbReference type="EMBL" id="JXKQ01000024">
    <property type="protein sequence ID" value="OJG41343.1"/>
    <property type="molecule type" value="Genomic_DNA"/>
</dbReference>
<evidence type="ECO:0008006" key="3">
    <source>
        <dbReference type="Google" id="ProtNLM"/>
    </source>
</evidence>
<reference evidence="1 2" key="1">
    <citation type="submission" date="2014-12" db="EMBL/GenBank/DDBJ databases">
        <title>Draft genome sequences of 29 type strains of Enterococci.</title>
        <authorList>
            <person name="Zhong Z."/>
            <person name="Sun Z."/>
            <person name="Liu W."/>
            <person name="Zhang W."/>
            <person name="Zhang H."/>
        </authorList>
    </citation>
    <scope>NUCLEOTIDE SEQUENCE [LARGE SCALE GENOMIC DNA]</scope>
    <source>
        <strain evidence="1 2">DSM 17122</strain>
    </source>
</reference>
<evidence type="ECO:0000313" key="2">
    <source>
        <dbReference type="Proteomes" id="UP000182077"/>
    </source>
</evidence>
<organism evidence="1 2">
    <name type="scientific">Enterococcus hermanniensis</name>
    <dbReference type="NCBI Taxonomy" id="249189"/>
    <lineage>
        <taxon>Bacteria</taxon>
        <taxon>Bacillati</taxon>
        <taxon>Bacillota</taxon>
        <taxon>Bacilli</taxon>
        <taxon>Lactobacillales</taxon>
        <taxon>Enterococcaceae</taxon>
        <taxon>Enterococcus</taxon>
    </lineage>
</organism>
<dbReference type="AlphaFoldDB" id="A0A1L8TAV3"/>
<dbReference type="RefSeq" id="WP_071858816.1">
    <property type="nucleotide sequence ID" value="NZ_JBHSHK010000017.1"/>
</dbReference>
<proteinExistence type="predicted"/>
<dbReference type="Proteomes" id="UP000182077">
    <property type="component" value="Unassembled WGS sequence"/>
</dbReference>
<dbReference type="STRING" id="249189.RV04_GL001204"/>
<keyword evidence="2" id="KW-1185">Reference proteome</keyword>
<protein>
    <recommendedName>
        <fullName evidence="3">Methanol dehydrogenase</fullName>
    </recommendedName>
</protein>
<comment type="caution">
    <text evidence="1">The sequence shown here is derived from an EMBL/GenBank/DDBJ whole genome shotgun (WGS) entry which is preliminary data.</text>
</comment>